<evidence type="ECO:0008006" key="7">
    <source>
        <dbReference type="Google" id="ProtNLM"/>
    </source>
</evidence>
<dbReference type="RefSeq" id="XP_064666041.1">
    <property type="nucleotide sequence ID" value="XM_064818178.1"/>
</dbReference>
<feature type="compositionally biased region" description="Low complexity" evidence="2">
    <location>
        <begin position="1101"/>
        <end position="1120"/>
    </location>
</feature>
<dbReference type="Gene3D" id="3.40.50.1820">
    <property type="entry name" value="alpha/beta hydrolase"/>
    <property type="match status" value="1"/>
</dbReference>
<dbReference type="InterPro" id="IPR027417">
    <property type="entry name" value="P-loop_NTPase"/>
</dbReference>
<feature type="compositionally biased region" description="Basic and acidic residues" evidence="2">
    <location>
        <begin position="1268"/>
        <end position="1284"/>
    </location>
</feature>
<evidence type="ECO:0000256" key="1">
    <source>
        <dbReference type="ARBA" id="ARBA00022737"/>
    </source>
</evidence>
<dbReference type="PANTHER" id="PTHR10039:SF5">
    <property type="entry name" value="NACHT DOMAIN-CONTAINING PROTEIN"/>
    <property type="match status" value="1"/>
</dbReference>
<feature type="region of interest" description="Disordered" evidence="2">
    <location>
        <begin position="1240"/>
        <end position="1287"/>
    </location>
</feature>
<evidence type="ECO:0000256" key="2">
    <source>
        <dbReference type="SAM" id="MobiDB-lite"/>
    </source>
</evidence>
<feature type="domain" description="Nephrocystin 3-like N-terminal" evidence="4">
    <location>
        <begin position="407"/>
        <end position="593"/>
    </location>
</feature>
<feature type="compositionally biased region" description="Acidic residues" evidence="2">
    <location>
        <begin position="1242"/>
        <end position="1267"/>
    </location>
</feature>
<feature type="domain" description="DUF3295" evidence="3">
    <location>
        <begin position="1216"/>
        <end position="1308"/>
    </location>
</feature>
<comment type="caution">
    <text evidence="5">The sequence shown here is derived from an EMBL/GenBank/DDBJ whole genome shotgun (WGS) entry which is preliminary data.</text>
</comment>
<dbReference type="Proteomes" id="UP001302812">
    <property type="component" value="Unassembled WGS sequence"/>
</dbReference>
<dbReference type="InterPro" id="IPR056884">
    <property type="entry name" value="NPHP3-like_N"/>
</dbReference>
<feature type="region of interest" description="Disordered" evidence="2">
    <location>
        <begin position="40"/>
        <end position="60"/>
    </location>
</feature>
<feature type="region of interest" description="Disordered" evidence="2">
    <location>
        <begin position="74"/>
        <end position="106"/>
    </location>
</feature>
<dbReference type="PANTHER" id="PTHR10039">
    <property type="entry name" value="AMELOGENIN"/>
    <property type="match status" value="1"/>
</dbReference>
<dbReference type="EMBL" id="MU853363">
    <property type="protein sequence ID" value="KAK4108471.1"/>
    <property type="molecule type" value="Genomic_DNA"/>
</dbReference>
<dbReference type="SUPFAM" id="SSF53474">
    <property type="entry name" value="alpha/beta-Hydrolases"/>
    <property type="match status" value="1"/>
</dbReference>
<proteinExistence type="predicted"/>
<feature type="region of interest" description="Disordered" evidence="2">
    <location>
        <begin position="1064"/>
        <end position="1134"/>
    </location>
</feature>
<dbReference type="Pfam" id="PF24883">
    <property type="entry name" value="NPHP3_N"/>
    <property type="match status" value="1"/>
</dbReference>
<dbReference type="Gene3D" id="3.40.50.300">
    <property type="entry name" value="P-loop containing nucleotide triphosphate hydrolases"/>
    <property type="match status" value="1"/>
</dbReference>
<keyword evidence="1" id="KW-0677">Repeat</keyword>
<evidence type="ECO:0000259" key="3">
    <source>
        <dbReference type="Pfam" id="PF11702"/>
    </source>
</evidence>
<dbReference type="Pfam" id="PF11702">
    <property type="entry name" value="DUF3295"/>
    <property type="match status" value="1"/>
</dbReference>
<dbReference type="InterPro" id="IPR029058">
    <property type="entry name" value="AB_hydrolase_fold"/>
</dbReference>
<sequence length="1320" mass="148017">MRNAPTDTGISVVYEPENDEPVVDIIFVHGLQGHPYRTWASTKAPKPPTFGQEFPNGGKHVKRNALRSSLSRLSRTLSGKSVRERASKPYVHQGPGDTGNSASSSQAVSSPVFWPSDLLPKECPDARILVYGYDTKVTKYMAAPTNQNSIYSHAKDLLFALSRVTVLGRRLIFVAHSLGGIILKEMLAASSTSRDSHLTSIVESTSAVIFLGNPHRGSPDLAALGEWARSFISAFRAETTATILQALGLRNTDLERAQESFSALWQRYSFRVKTFQEALGLTGLNLGVLGNKVVPDYSSSLGDHREDAETIQANHMDMCRFAGPDDPGYRKVAEELRSIYLSLVEARALQTELPDRTRRPQTLLSISSLGCGEGDAALTETERAVLQFLWFPGMHTRRRNLRSPADNTCNWLFETHCYKLWLSGDTGDISLGNGMLWLKGKPGAGKSVLMKEAYRRTLREHARSGHYVAAFFFNAKGRELEATKAGLYRSLLHQLLRQDREQLTRLAPRLLDISRESRVDDSNGAGNAWLLDQLESILRLLLGKWRGGRKSFIFIDAVDECHERASALIHFWQCLNLRAWEGGARLNVLLSSRDSTSFLWPEIVVDRSNRNDIAAYVSQRFRLTKAGADPQWPRLRDEILQKADGVFLWAHLVVEETLSKWEEGGNLVYWIEKVNVLPRELSDLFAEILASTPPGSEELLLRLFQWATLAVRPLRLHEWHHILAFIRRPVPSSLQQWRLSEHFTTSEDQLERQIRTLSRGLLEVTNGTAGPKDELLESVSVCAWAGSLDLENGETRAIQVIHDSVREFFFSWGFEYIINRNLAREFEQVATLGQSYRELYSGLGHVSIMTTCLDYLNIAELDALVTARKEAAQRQRYIEEQDPTPPLFEETAETDKVSREEQCLSPVGLAGIDIMKWIATTDSVVDDTYLTKPDICSPSSVVPDDSVKTTTLEDYPALLLYATHEFFTHARLARSSGVDLQPIVARLRESEIWTRWMALTELNLQVITVDGYLRKQGLGDLSFVATRESLEKQKDDNYIFKALIGQVDETRQPKNMMERSLQDLVTPDRLPDGEQGGDPYSPGDVGNRRAPDNRRLRRRGSAASFGSGSGSVASFSSAGSYTKGTNKPFGGGNVYTKGTKLPSFRSLVEIEFPGALGTGPSLSNTQAGPHRCERINPSTGEPCDMGFSRPLELTLHEHTFHNVLKKQVRCDLCADEKTFSRSDALARHYRVCHPEIERPISDTDDDYIDESAIDDDDDEEWEEESAEESGKSSMEEKIQFKRVDSSANLTSRRSLITLMLANNNTEETYSMETREGAVPW</sequence>
<gene>
    <name evidence="5" type="ORF">N656DRAFT_801849</name>
</gene>
<dbReference type="SUPFAM" id="SSF52540">
    <property type="entry name" value="P-loop containing nucleoside triphosphate hydrolases"/>
    <property type="match status" value="1"/>
</dbReference>
<evidence type="ECO:0000259" key="4">
    <source>
        <dbReference type="Pfam" id="PF24883"/>
    </source>
</evidence>
<accession>A0AAN6QF53</accession>
<keyword evidence="6" id="KW-1185">Reference proteome</keyword>
<dbReference type="Gene3D" id="3.30.160.60">
    <property type="entry name" value="Classic Zinc Finger"/>
    <property type="match status" value="1"/>
</dbReference>
<evidence type="ECO:0000313" key="5">
    <source>
        <dbReference type="EMBL" id="KAK4108471.1"/>
    </source>
</evidence>
<dbReference type="InterPro" id="IPR021711">
    <property type="entry name" value="DUF3295"/>
</dbReference>
<dbReference type="GeneID" id="89942303"/>
<reference evidence="5" key="1">
    <citation type="journal article" date="2023" name="Mol. Phylogenet. Evol.">
        <title>Genome-scale phylogeny and comparative genomics of the fungal order Sordariales.</title>
        <authorList>
            <person name="Hensen N."/>
            <person name="Bonometti L."/>
            <person name="Westerberg I."/>
            <person name="Brannstrom I.O."/>
            <person name="Guillou S."/>
            <person name="Cros-Aarteil S."/>
            <person name="Calhoun S."/>
            <person name="Haridas S."/>
            <person name="Kuo A."/>
            <person name="Mondo S."/>
            <person name="Pangilinan J."/>
            <person name="Riley R."/>
            <person name="LaButti K."/>
            <person name="Andreopoulos B."/>
            <person name="Lipzen A."/>
            <person name="Chen C."/>
            <person name="Yan M."/>
            <person name="Daum C."/>
            <person name="Ng V."/>
            <person name="Clum A."/>
            <person name="Steindorff A."/>
            <person name="Ohm R.A."/>
            <person name="Martin F."/>
            <person name="Silar P."/>
            <person name="Natvig D.O."/>
            <person name="Lalanne C."/>
            <person name="Gautier V."/>
            <person name="Ament-Velasquez S.L."/>
            <person name="Kruys A."/>
            <person name="Hutchinson M.I."/>
            <person name="Powell A.J."/>
            <person name="Barry K."/>
            <person name="Miller A.N."/>
            <person name="Grigoriev I.V."/>
            <person name="Debuchy R."/>
            <person name="Gladieux P."/>
            <person name="Hiltunen Thoren M."/>
            <person name="Johannesson H."/>
        </authorList>
    </citation>
    <scope>NUCLEOTIDE SEQUENCE</scope>
    <source>
        <strain evidence="5">CBS 508.74</strain>
    </source>
</reference>
<name>A0AAN6QF53_9PEZI</name>
<protein>
    <recommendedName>
        <fullName evidence="7">NACHT domain-containing protein</fullName>
    </recommendedName>
</protein>
<organism evidence="5 6">
    <name type="scientific">Canariomyces notabilis</name>
    <dbReference type="NCBI Taxonomy" id="2074819"/>
    <lineage>
        <taxon>Eukaryota</taxon>
        <taxon>Fungi</taxon>
        <taxon>Dikarya</taxon>
        <taxon>Ascomycota</taxon>
        <taxon>Pezizomycotina</taxon>
        <taxon>Sordariomycetes</taxon>
        <taxon>Sordariomycetidae</taxon>
        <taxon>Sordariales</taxon>
        <taxon>Chaetomiaceae</taxon>
        <taxon>Canariomyces</taxon>
    </lineage>
</organism>
<evidence type="ECO:0000313" key="6">
    <source>
        <dbReference type="Proteomes" id="UP001302812"/>
    </source>
</evidence>
<reference evidence="5" key="2">
    <citation type="submission" date="2023-05" db="EMBL/GenBank/DDBJ databases">
        <authorList>
            <consortium name="Lawrence Berkeley National Laboratory"/>
            <person name="Steindorff A."/>
            <person name="Hensen N."/>
            <person name="Bonometti L."/>
            <person name="Westerberg I."/>
            <person name="Brannstrom I.O."/>
            <person name="Guillou S."/>
            <person name="Cros-Aarteil S."/>
            <person name="Calhoun S."/>
            <person name="Haridas S."/>
            <person name="Kuo A."/>
            <person name="Mondo S."/>
            <person name="Pangilinan J."/>
            <person name="Riley R."/>
            <person name="Labutti K."/>
            <person name="Andreopoulos B."/>
            <person name="Lipzen A."/>
            <person name="Chen C."/>
            <person name="Yanf M."/>
            <person name="Daum C."/>
            <person name="Ng V."/>
            <person name="Clum A."/>
            <person name="Ohm R."/>
            <person name="Martin F."/>
            <person name="Silar P."/>
            <person name="Natvig D."/>
            <person name="Lalanne C."/>
            <person name="Gautier V."/>
            <person name="Ament-Velasquez S.L."/>
            <person name="Kruys A."/>
            <person name="Hutchinson M.I."/>
            <person name="Powell A.J."/>
            <person name="Barry K."/>
            <person name="Miller A.N."/>
            <person name="Grigoriev I.V."/>
            <person name="Debuchy R."/>
            <person name="Gladieux P."/>
            <person name="Thoren M.H."/>
            <person name="Johannesson H."/>
        </authorList>
    </citation>
    <scope>NUCLEOTIDE SEQUENCE</scope>
    <source>
        <strain evidence="5">CBS 508.74</strain>
    </source>
</reference>